<dbReference type="AlphaFoldDB" id="G4TM24"/>
<reference evidence="2 3" key="1">
    <citation type="journal article" date="2011" name="PLoS Pathog.">
        <title>Endophytic Life Strategies Decoded by Genome and Transcriptome Analyses of the Mutualistic Root Symbiont Piriformospora indica.</title>
        <authorList>
            <person name="Zuccaro A."/>
            <person name="Lahrmann U."/>
            <person name="Guldener U."/>
            <person name="Langen G."/>
            <person name="Pfiffi S."/>
            <person name="Biedenkopf D."/>
            <person name="Wong P."/>
            <person name="Samans B."/>
            <person name="Grimm C."/>
            <person name="Basiewicz M."/>
            <person name="Murat C."/>
            <person name="Martin F."/>
            <person name="Kogel K.H."/>
        </authorList>
    </citation>
    <scope>NUCLEOTIDE SEQUENCE [LARGE SCALE GENOMIC DNA]</scope>
    <source>
        <strain evidence="2 3">DSM 11827</strain>
    </source>
</reference>
<feature type="region of interest" description="Disordered" evidence="1">
    <location>
        <begin position="142"/>
        <end position="166"/>
    </location>
</feature>
<accession>G4TM24</accession>
<organism evidence="2 3">
    <name type="scientific">Serendipita indica (strain DSM 11827)</name>
    <name type="common">Root endophyte fungus</name>
    <name type="synonym">Piriformospora indica</name>
    <dbReference type="NCBI Taxonomy" id="1109443"/>
    <lineage>
        <taxon>Eukaryota</taxon>
        <taxon>Fungi</taxon>
        <taxon>Dikarya</taxon>
        <taxon>Basidiomycota</taxon>
        <taxon>Agaricomycotina</taxon>
        <taxon>Agaricomycetes</taxon>
        <taxon>Sebacinales</taxon>
        <taxon>Serendipitaceae</taxon>
        <taxon>Serendipita</taxon>
    </lineage>
</organism>
<name>G4TM24_SERID</name>
<dbReference type="HOGENOM" id="CLU_1475704_0_0_1"/>
<protein>
    <submittedName>
        <fullName evidence="2">Uncharacterized protein</fullName>
    </submittedName>
</protein>
<comment type="caution">
    <text evidence="2">The sequence shown here is derived from an EMBL/GenBank/DDBJ whole genome shotgun (WGS) entry which is preliminary data.</text>
</comment>
<dbReference type="Proteomes" id="UP000007148">
    <property type="component" value="Unassembled WGS sequence"/>
</dbReference>
<dbReference type="EMBL" id="CAFZ01000160">
    <property type="protein sequence ID" value="CCA72367.1"/>
    <property type="molecule type" value="Genomic_DNA"/>
</dbReference>
<dbReference type="InParanoid" id="G4TM24"/>
<proteinExistence type="predicted"/>
<evidence type="ECO:0000256" key="1">
    <source>
        <dbReference type="SAM" id="MobiDB-lite"/>
    </source>
</evidence>
<evidence type="ECO:0000313" key="2">
    <source>
        <dbReference type="EMBL" id="CCA72367.1"/>
    </source>
</evidence>
<sequence>MAITSYEELSHWTPSIFSKQRTIRLELVITNECVRSLRQWFTECVSMRSLHISSNLLKAHYQAISLHIDELWVDVVSSGESQNGIAQWQWNEYLTRGPTVSQVVIIVFSEDSWYKLNGRRFLALSSTYGINVRFQILDDMNEDETASPDPGWSREVGKRARKRRKFRTTDKRVMDAWDDNQVM</sequence>
<evidence type="ECO:0000313" key="3">
    <source>
        <dbReference type="Proteomes" id="UP000007148"/>
    </source>
</evidence>
<keyword evidence="3" id="KW-1185">Reference proteome</keyword>
<gene>
    <name evidence="2" type="ORF">PIIN_06301</name>
</gene>